<evidence type="ECO:0000313" key="9">
    <source>
        <dbReference type="Proteomes" id="UP000476338"/>
    </source>
</evidence>
<evidence type="ECO:0000256" key="6">
    <source>
        <dbReference type="ARBA" id="ARBA00023136"/>
    </source>
</evidence>
<dbReference type="InterPro" id="IPR051907">
    <property type="entry name" value="DoxX-like_oxidoreductase"/>
</dbReference>
<comment type="subcellular location">
    <subcellularLocation>
        <location evidence="1">Cell membrane</location>
        <topology evidence="1">Multi-pass membrane protein</topology>
    </subcellularLocation>
</comment>
<keyword evidence="9" id="KW-1185">Reference proteome</keyword>
<evidence type="ECO:0000256" key="1">
    <source>
        <dbReference type="ARBA" id="ARBA00004651"/>
    </source>
</evidence>
<evidence type="ECO:0000256" key="4">
    <source>
        <dbReference type="ARBA" id="ARBA00022692"/>
    </source>
</evidence>
<dbReference type="InterPro" id="IPR032808">
    <property type="entry name" value="DoxX"/>
</dbReference>
<evidence type="ECO:0000313" key="8">
    <source>
        <dbReference type="EMBL" id="MSN96382.1"/>
    </source>
</evidence>
<feature type="transmembrane region" description="Helical" evidence="7">
    <location>
        <begin position="78"/>
        <end position="98"/>
    </location>
</feature>
<protein>
    <submittedName>
        <fullName evidence="8">DoxX family protein</fullName>
    </submittedName>
</protein>
<evidence type="ECO:0000256" key="5">
    <source>
        <dbReference type="ARBA" id="ARBA00022989"/>
    </source>
</evidence>
<accession>A0A6L5WIT3</accession>
<dbReference type="Proteomes" id="UP000476338">
    <property type="component" value="Unassembled WGS sequence"/>
</dbReference>
<dbReference type="Pfam" id="PF07681">
    <property type="entry name" value="DoxX"/>
    <property type="match status" value="1"/>
</dbReference>
<comment type="caution">
    <text evidence="8">The sequence shown here is derived from an EMBL/GenBank/DDBJ whole genome shotgun (WGS) entry which is preliminary data.</text>
</comment>
<dbReference type="PANTHER" id="PTHR33452">
    <property type="entry name" value="OXIDOREDUCTASE CATD-RELATED"/>
    <property type="match status" value="1"/>
</dbReference>
<keyword evidence="4 7" id="KW-0812">Transmembrane</keyword>
<proteinExistence type="inferred from homology"/>
<feature type="transmembrane region" description="Helical" evidence="7">
    <location>
        <begin position="12"/>
        <end position="31"/>
    </location>
</feature>
<organism evidence="8 9">
    <name type="scientific">Campylobacter portucalensis</name>
    <dbReference type="NCBI Taxonomy" id="2608384"/>
    <lineage>
        <taxon>Bacteria</taxon>
        <taxon>Pseudomonadati</taxon>
        <taxon>Campylobacterota</taxon>
        <taxon>Epsilonproteobacteria</taxon>
        <taxon>Campylobacterales</taxon>
        <taxon>Campylobacteraceae</taxon>
        <taxon>Campylobacter</taxon>
    </lineage>
</organism>
<feature type="transmembrane region" description="Helical" evidence="7">
    <location>
        <begin position="51"/>
        <end position="71"/>
    </location>
</feature>
<keyword evidence="3" id="KW-1003">Cell membrane</keyword>
<sequence length="132" mass="14645">MLKILNLPNFGLLLLRIFLGICVLYHGIFKIKYGISNVISILEKSGIPGFLGYFVYVSEVVIPIMIIVGIYTRFACLILILTFGVVLYTAYSNSLFFITPVGGLVPEIVYLYLGISFCLLFCGGGKFVLKND</sequence>
<dbReference type="PANTHER" id="PTHR33452:SF1">
    <property type="entry name" value="INNER MEMBRANE PROTEIN YPHA-RELATED"/>
    <property type="match status" value="1"/>
</dbReference>
<keyword evidence="5 7" id="KW-1133">Transmembrane helix</keyword>
<keyword evidence="6 7" id="KW-0472">Membrane</keyword>
<dbReference type="GO" id="GO:0005886">
    <property type="term" value="C:plasma membrane"/>
    <property type="evidence" value="ECO:0007669"/>
    <property type="project" value="UniProtKB-SubCell"/>
</dbReference>
<evidence type="ECO:0000256" key="7">
    <source>
        <dbReference type="SAM" id="Phobius"/>
    </source>
</evidence>
<evidence type="ECO:0000256" key="3">
    <source>
        <dbReference type="ARBA" id="ARBA00022475"/>
    </source>
</evidence>
<dbReference type="AlphaFoldDB" id="A0A6L5WIT3"/>
<dbReference type="RefSeq" id="WP_154570647.1">
    <property type="nucleotide sequence ID" value="NZ_VWSJ01000011.1"/>
</dbReference>
<comment type="similarity">
    <text evidence="2">Belongs to the DoxX family.</text>
</comment>
<name>A0A6L5WIT3_9BACT</name>
<dbReference type="EMBL" id="VWSJ01000011">
    <property type="protein sequence ID" value="MSN96382.1"/>
    <property type="molecule type" value="Genomic_DNA"/>
</dbReference>
<gene>
    <name evidence="8" type="ORF">F1B92_04160</name>
</gene>
<evidence type="ECO:0000256" key="2">
    <source>
        <dbReference type="ARBA" id="ARBA00006679"/>
    </source>
</evidence>
<reference evidence="8 9" key="1">
    <citation type="submission" date="2019-09" db="EMBL/GenBank/DDBJ databases">
        <authorList>
            <person name="Silva M."/>
            <person name="Pereira G."/>
            <person name="Lopes-Da-Costa L."/>
            <person name="Silva E."/>
        </authorList>
    </citation>
    <scope>NUCLEOTIDE SEQUENCE [LARGE SCALE GENOMIC DNA]</scope>
    <source>
        <strain evidence="8 9">FMV-PI01</strain>
    </source>
</reference>
<feature type="transmembrane region" description="Helical" evidence="7">
    <location>
        <begin position="110"/>
        <end position="129"/>
    </location>
</feature>
<reference evidence="8 9" key="2">
    <citation type="submission" date="2020-03" db="EMBL/GenBank/DDBJ databases">
        <title>Campylobacter portucalensis sp. nov., a new species of Campylobacter isolated from the reproductive tract of bulls.</title>
        <authorList>
            <person name="Silva M.F."/>
            <person name="Pereira G."/>
            <person name="Carneiro C."/>
            <person name="Hemphill A."/>
            <person name="Mateus L."/>
            <person name="Lopes-Da-Costa L."/>
            <person name="Silva E."/>
        </authorList>
    </citation>
    <scope>NUCLEOTIDE SEQUENCE [LARGE SCALE GENOMIC DNA]</scope>
    <source>
        <strain evidence="8 9">FMV-PI01</strain>
    </source>
</reference>